<dbReference type="PANTHER" id="PTHR43791">
    <property type="entry name" value="PERMEASE-RELATED"/>
    <property type="match status" value="1"/>
</dbReference>
<dbReference type="GO" id="GO:0016020">
    <property type="term" value="C:membrane"/>
    <property type="evidence" value="ECO:0007669"/>
    <property type="project" value="UniProtKB-SubCell"/>
</dbReference>
<keyword evidence="4" id="KW-1133">Transmembrane helix</keyword>
<evidence type="ECO:0000256" key="4">
    <source>
        <dbReference type="ARBA" id="ARBA00022989"/>
    </source>
</evidence>
<dbReference type="AlphaFoldDB" id="A0A3A2ZTK1"/>
<evidence type="ECO:0000256" key="1">
    <source>
        <dbReference type="ARBA" id="ARBA00004141"/>
    </source>
</evidence>
<dbReference type="PANTHER" id="PTHR43791:SF36">
    <property type="entry name" value="TRANSPORTER, PUTATIVE (AFU_ORTHOLOGUE AFUA_6G08340)-RELATED"/>
    <property type="match status" value="1"/>
</dbReference>
<dbReference type="EMBL" id="MVGC01000023">
    <property type="protein sequence ID" value="RJE26396.1"/>
    <property type="molecule type" value="Genomic_DNA"/>
</dbReference>
<protein>
    <submittedName>
        <fullName evidence="6">Major Facilitator Superfamily</fullName>
    </submittedName>
</protein>
<dbReference type="GO" id="GO:0022857">
    <property type="term" value="F:transmembrane transporter activity"/>
    <property type="evidence" value="ECO:0007669"/>
    <property type="project" value="TreeGrafter"/>
</dbReference>
<comment type="subcellular location">
    <subcellularLocation>
        <location evidence="1">Membrane</location>
        <topology evidence="1">Multi-pass membrane protein</topology>
    </subcellularLocation>
</comment>
<dbReference type="Proteomes" id="UP000266188">
    <property type="component" value="Unassembled WGS sequence"/>
</dbReference>
<evidence type="ECO:0000256" key="3">
    <source>
        <dbReference type="ARBA" id="ARBA00022692"/>
    </source>
</evidence>
<keyword evidence="2" id="KW-0813">Transport</keyword>
<name>A0A3A2ZTK1_9EURO</name>
<sequence length="108" mass="12178">MSGTEEVAIDLKQDQETLPEYVTSEAKDSSDEALNIALRNYVPGSKEEKRLVRKLDMWMIPMLWWMCVLCYLDRNNIGNADAAGMSDDLGLNPSGTYYPTGSPHEDFL</sequence>
<evidence type="ECO:0000256" key="2">
    <source>
        <dbReference type="ARBA" id="ARBA00022448"/>
    </source>
</evidence>
<reference evidence="7" key="1">
    <citation type="submission" date="2017-02" db="EMBL/GenBank/DDBJ databases">
        <authorList>
            <person name="Tafer H."/>
            <person name="Lopandic K."/>
        </authorList>
    </citation>
    <scope>NUCLEOTIDE SEQUENCE [LARGE SCALE GENOMIC DNA]</scope>
    <source>
        <strain evidence="7">CBS 366.77</strain>
    </source>
</reference>
<keyword evidence="7" id="KW-1185">Reference proteome</keyword>
<gene>
    <name evidence="6" type="ORF">PHISCL_01283</name>
</gene>
<evidence type="ECO:0000313" key="7">
    <source>
        <dbReference type="Proteomes" id="UP000266188"/>
    </source>
</evidence>
<proteinExistence type="predicted"/>
<organism evidence="6 7">
    <name type="scientific">Aspergillus sclerotialis</name>
    <dbReference type="NCBI Taxonomy" id="2070753"/>
    <lineage>
        <taxon>Eukaryota</taxon>
        <taxon>Fungi</taxon>
        <taxon>Dikarya</taxon>
        <taxon>Ascomycota</taxon>
        <taxon>Pezizomycotina</taxon>
        <taxon>Eurotiomycetes</taxon>
        <taxon>Eurotiomycetidae</taxon>
        <taxon>Eurotiales</taxon>
        <taxon>Aspergillaceae</taxon>
        <taxon>Aspergillus</taxon>
        <taxon>Aspergillus subgen. Polypaecilum</taxon>
    </lineage>
</organism>
<evidence type="ECO:0000313" key="6">
    <source>
        <dbReference type="EMBL" id="RJE26396.1"/>
    </source>
</evidence>
<keyword evidence="3" id="KW-0812">Transmembrane</keyword>
<evidence type="ECO:0000256" key="5">
    <source>
        <dbReference type="ARBA" id="ARBA00023136"/>
    </source>
</evidence>
<comment type="caution">
    <text evidence="6">The sequence shown here is derived from an EMBL/GenBank/DDBJ whole genome shotgun (WGS) entry which is preliminary data.</text>
</comment>
<keyword evidence="5" id="KW-0472">Membrane</keyword>
<dbReference type="OrthoDB" id="4510647at2759"/>
<accession>A0A3A2ZTK1</accession>